<dbReference type="eggNOG" id="COG0608">
    <property type="taxonomic scope" value="Bacteria"/>
</dbReference>
<keyword evidence="10" id="KW-1185">Reference proteome</keyword>
<name>A0A239TNW8_9FIRM</name>
<evidence type="ECO:0000256" key="3">
    <source>
        <dbReference type="ARBA" id="ARBA00022722"/>
    </source>
</evidence>
<gene>
    <name evidence="9" type="primary">recJ</name>
    <name evidence="9" type="ORF">SAMEA4364220_01071</name>
</gene>
<reference evidence="9 10" key="1">
    <citation type="submission" date="2017-06" db="EMBL/GenBank/DDBJ databases">
        <authorList>
            <consortium name="Pathogen Informatics"/>
        </authorList>
    </citation>
    <scope>NUCLEOTIDE SEQUENCE [LARGE SCALE GENOMIC DNA]</scope>
    <source>
        <strain evidence="9 10">NCTC10570</strain>
    </source>
</reference>
<keyword evidence="4 9" id="KW-0378">Hydrolase</keyword>
<dbReference type="Proteomes" id="UP000215383">
    <property type="component" value="Chromosome 1"/>
</dbReference>
<keyword evidence="3" id="KW-0540">Nuclease</keyword>
<feature type="domain" description="RecJ OB" evidence="8">
    <location>
        <begin position="449"/>
        <end position="554"/>
    </location>
</feature>
<dbReference type="PANTHER" id="PTHR30255">
    <property type="entry name" value="SINGLE-STRANDED-DNA-SPECIFIC EXONUCLEASE RECJ"/>
    <property type="match status" value="1"/>
</dbReference>
<dbReference type="SUPFAM" id="SSF64182">
    <property type="entry name" value="DHH phosphoesterases"/>
    <property type="match status" value="1"/>
</dbReference>
<dbReference type="InterPro" id="IPR038763">
    <property type="entry name" value="DHH_sf"/>
</dbReference>
<evidence type="ECO:0000256" key="5">
    <source>
        <dbReference type="ARBA" id="ARBA00022839"/>
    </source>
</evidence>
<evidence type="ECO:0000256" key="2">
    <source>
        <dbReference type="ARBA" id="ARBA00019841"/>
    </source>
</evidence>
<dbReference type="PANTHER" id="PTHR30255:SF2">
    <property type="entry name" value="SINGLE-STRANDED-DNA-SPECIFIC EXONUCLEASE RECJ"/>
    <property type="match status" value="1"/>
</dbReference>
<dbReference type="InterPro" id="IPR041122">
    <property type="entry name" value="RecJ_OB"/>
</dbReference>
<dbReference type="GO" id="GO:0006310">
    <property type="term" value="P:DNA recombination"/>
    <property type="evidence" value="ECO:0007669"/>
    <property type="project" value="InterPro"/>
</dbReference>
<comment type="similarity">
    <text evidence="1">Belongs to the RecJ family.</text>
</comment>
<dbReference type="Pfam" id="PF17768">
    <property type="entry name" value="RecJ_OB"/>
    <property type="match status" value="1"/>
</dbReference>
<dbReference type="Gene3D" id="3.10.310.30">
    <property type="match status" value="1"/>
</dbReference>
<feature type="domain" description="DDH" evidence="6">
    <location>
        <begin position="78"/>
        <end position="226"/>
    </location>
</feature>
<dbReference type="Gene3D" id="3.90.1640.30">
    <property type="match status" value="1"/>
</dbReference>
<evidence type="ECO:0000259" key="6">
    <source>
        <dbReference type="Pfam" id="PF01368"/>
    </source>
</evidence>
<dbReference type="GO" id="GO:0008409">
    <property type="term" value="F:5'-3' exonuclease activity"/>
    <property type="evidence" value="ECO:0007669"/>
    <property type="project" value="InterPro"/>
</dbReference>
<dbReference type="GO" id="GO:0003676">
    <property type="term" value="F:nucleic acid binding"/>
    <property type="evidence" value="ECO:0007669"/>
    <property type="project" value="InterPro"/>
</dbReference>
<dbReference type="InterPro" id="IPR001667">
    <property type="entry name" value="DDH_dom"/>
</dbReference>
<dbReference type="RefSeq" id="WP_027889808.1">
    <property type="nucleotide sequence ID" value="NZ_LT906446.1"/>
</dbReference>
<dbReference type="Pfam" id="PF02272">
    <property type="entry name" value="DHHA1"/>
    <property type="match status" value="1"/>
</dbReference>
<dbReference type="InterPro" id="IPR003156">
    <property type="entry name" value="DHHA1_dom"/>
</dbReference>
<dbReference type="NCBIfam" id="TIGR00644">
    <property type="entry name" value="recJ"/>
    <property type="match status" value="1"/>
</dbReference>
<evidence type="ECO:0000313" key="10">
    <source>
        <dbReference type="Proteomes" id="UP000215383"/>
    </source>
</evidence>
<evidence type="ECO:0000256" key="4">
    <source>
        <dbReference type="ARBA" id="ARBA00022801"/>
    </source>
</evidence>
<evidence type="ECO:0000256" key="1">
    <source>
        <dbReference type="ARBA" id="ARBA00005915"/>
    </source>
</evidence>
<proteinExistence type="inferred from homology"/>
<evidence type="ECO:0000259" key="7">
    <source>
        <dbReference type="Pfam" id="PF02272"/>
    </source>
</evidence>
<sequence>MKKHWEISPIDEKKQQTLAKTLHISPILAQILVHKNFSLEEATLFLNSEQITYHNPFLLKDMDKACKRLQIALKNQEKICIYGDYDVDGISSTALLVTVLKKLGFIVDYYLPDRHSEGYGLHIESLDKLIPKYNLIITVDCGITAIEEIAYAKDKIDIIITDHHLPRENLPDALAIVNPNQQNCSYPFKSLCGVGVAFKLCQALYQTLNKDNVDLEQYLDIVALGTVADIVPLIDENRRFVKKGLTHIQNLGILELLHICNYQTDTINTGHIGFGVAPRLNAAGRLTHASNAVELLLTKDKQTAIDKSQYLDEENKKRQDIVEDIFNQAVEKVESSNLDKDNIIVVVGENWHEGVIGIAASRLQEKYYRPIIIIAINEGIGKASCRSIEGFHIKNALDFCADDFVVYGGHSMAAGFTIEVNKIPTFLSHIHTYANENISEDILIPTCKIEAVVYPQDITLDFISELTKLEPFGMGNTKPQFVCQHVYVSQAKAIGREQNHLHFIFEYHSNRYTAIGWNMAEYVDKIAYKYIDILFQPEINHWNDKDYIQFKINDIRLSDNSPTFLEKYPNYDTVGKVYLTLRKLSMQTKTDKLNISSINNGLKQFYNIDITEYAIKTCLKIMQEINVLTILDENTIILNTMLQGKMDINASLTFAQRFNVKRL</sequence>
<dbReference type="GO" id="GO:0006281">
    <property type="term" value="P:DNA repair"/>
    <property type="evidence" value="ECO:0007669"/>
    <property type="project" value="InterPro"/>
</dbReference>
<dbReference type="GeneID" id="78507079"/>
<dbReference type="EMBL" id="LT906446">
    <property type="protein sequence ID" value="SNU99235.1"/>
    <property type="molecule type" value="Genomic_DNA"/>
</dbReference>
<evidence type="ECO:0000259" key="8">
    <source>
        <dbReference type="Pfam" id="PF17768"/>
    </source>
</evidence>
<accession>A0A239TNW8</accession>
<organism evidence="9 10">
    <name type="scientific">Megamonas hypermegale</name>
    <dbReference type="NCBI Taxonomy" id="158847"/>
    <lineage>
        <taxon>Bacteria</taxon>
        <taxon>Bacillati</taxon>
        <taxon>Bacillota</taxon>
        <taxon>Negativicutes</taxon>
        <taxon>Selenomonadales</taxon>
        <taxon>Selenomonadaceae</taxon>
        <taxon>Megamonas</taxon>
    </lineage>
</organism>
<feature type="domain" description="DHHA1" evidence="7">
    <location>
        <begin position="342"/>
        <end position="435"/>
    </location>
</feature>
<protein>
    <recommendedName>
        <fullName evidence="2">Single-stranded-DNA-specific exonuclease RecJ</fullName>
    </recommendedName>
</protein>
<evidence type="ECO:0000313" key="9">
    <source>
        <dbReference type="EMBL" id="SNU99235.1"/>
    </source>
</evidence>
<dbReference type="InterPro" id="IPR051673">
    <property type="entry name" value="SSDNA_exonuclease_RecJ"/>
</dbReference>
<keyword evidence="5 9" id="KW-0269">Exonuclease</keyword>
<dbReference type="AlphaFoldDB" id="A0A239TNW8"/>
<dbReference type="InterPro" id="IPR004610">
    <property type="entry name" value="RecJ"/>
</dbReference>
<dbReference type="Pfam" id="PF01368">
    <property type="entry name" value="DHH"/>
    <property type="match status" value="1"/>
</dbReference>